<feature type="non-terminal residue" evidence="1">
    <location>
        <position position="78"/>
    </location>
</feature>
<gene>
    <name evidence="1" type="ORF">DERP_009502</name>
</gene>
<reference evidence="1 2" key="2">
    <citation type="journal article" date="2022" name="Mol. Biol. Evol.">
        <title>Comparative Genomics Reveals Insights into the Divergent Evolution of Astigmatic Mites and Household Pest Adaptations.</title>
        <authorList>
            <person name="Xiong Q."/>
            <person name="Wan A.T."/>
            <person name="Liu X."/>
            <person name="Fung C.S."/>
            <person name="Xiao X."/>
            <person name="Malainual N."/>
            <person name="Hou J."/>
            <person name="Wang L."/>
            <person name="Wang M."/>
            <person name="Yang K.Y."/>
            <person name="Cui Y."/>
            <person name="Leung E.L."/>
            <person name="Nong W."/>
            <person name="Shin S.K."/>
            <person name="Au S.W."/>
            <person name="Jeong K.Y."/>
            <person name="Chew F.T."/>
            <person name="Hui J.H."/>
            <person name="Leung T.F."/>
            <person name="Tungtrongchitr A."/>
            <person name="Zhong N."/>
            <person name="Liu Z."/>
            <person name="Tsui S.K."/>
        </authorList>
    </citation>
    <scope>NUCLEOTIDE SEQUENCE [LARGE SCALE GENOMIC DNA]</scope>
    <source>
        <strain evidence="1">Derp</strain>
    </source>
</reference>
<dbReference type="Proteomes" id="UP000887458">
    <property type="component" value="Unassembled WGS sequence"/>
</dbReference>
<comment type="caution">
    <text evidence="1">The sequence shown here is derived from an EMBL/GenBank/DDBJ whole genome shotgun (WGS) entry which is preliminary data.</text>
</comment>
<evidence type="ECO:0000313" key="1">
    <source>
        <dbReference type="EMBL" id="KAH9413903.1"/>
    </source>
</evidence>
<sequence length="78" mass="9133">NNNTEFENGSRNSRKEFNGSARILYQKQRNLDQIQKKTEFTNANGNGQHKQTNIQGLFVPLNCKFFEHFKNGQKELML</sequence>
<reference evidence="1 2" key="1">
    <citation type="journal article" date="2018" name="J. Allergy Clin. Immunol.">
        <title>High-quality assembly of Dermatophagoides pteronyssinus genome and transcriptome reveals a wide range of novel allergens.</title>
        <authorList>
            <person name="Liu X.Y."/>
            <person name="Yang K.Y."/>
            <person name="Wang M.Q."/>
            <person name="Kwok J.S."/>
            <person name="Zeng X."/>
            <person name="Yang Z."/>
            <person name="Xiao X.J."/>
            <person name="Lau C.P."/>
            <person name="Li Y."/>
            <person name="Huang Z.M."/>
            <person name="Ba J.G."/>
            <person name="Yim A.K."/>
            <person name="Ouyang C.Y."/>
            <person name="Ngai S.M."/>
            <person name="Chan T.F."/>
            <person name="Leung E.L."/>
            <person name="Liu L."/>
            <person name="Liu Z.G."/>
            <person name="Tsui S.K."/>
        </authorList>
    </citation>
    <scope>NUCLEOTIDE SEQUENCE [LARGE SCALE GENOMIC DNA]</scope>
    <source>
        <strain evidence="1">Derp</strain>
    </source>
</reference>
<proteinExistence type="predicted"/>
<protein>
    <submittedName>
        <fullName evidence="1">Uncharacterized protein</fullName>
    </submittedName>
</protein>
<feature type="non-terminal residue" evidence="1">
    <location>
        <position position="1"/>
    </location>
</feature>
<name>A0ABQ8IUB7_DERPT</name>
<accession>A0ABQ8IUB7</accession>
<evidence type="ECO:0000313" key="2">
    <source>
        <dbReference type="Proteomes" id="UP000887458"/>
    </source>
</evidence>
<organism evidence="1 2">
    <name type="scientific">Dermatophagoides pteronyssinus</name>
    <name type="common">European house dust mite</name>
    <dbReference type="NCBI Taxonomy" id="6956"/>
    <lineage>
        <taxon>Eukaryota</taxon>
        <taxon>Metazoa</taxon>
        <taxon>Ecdysozoa</taxon>
        <taxon>Arthropoda</taxon>
        <taxon>Chelicerata</taxon>
        <taxon>Arachnida</taxon>
        <taxon>Acari</taxon>
        <taxon>Acariformes</taxon>
        <taxon>Sarcoptiformes</taxon>
        <taxon>Astigmata</taxon>
        <taxon>Psoroptidia</taxon>
        <taxon>Analgoidea</taxon>
        <taxon>Pyroglyphidae</taxon>
        <taxon>Dermatophagoidinae</taxon>
        <taxon>Dermatophagoides</taxon>
    </lineage>
</organism>
<keyword evidence="2" id="KW-1185">Reference proteome</keyword>
<dbReference type="EMBL" id="NJHN03000117">
    <property type="protein sequence ID" value="KAH9413903.1"/>
    <property type="molecule type" value="Genomic_DNA"/>
</dbReference>